<evidence type="ECO:0000259" key="8">
    <source>
        <dbReference type="PROSITE" id="PS50114"/>
    </source>
</evidence>
<feature type="region of interest" description="Disordered" evidence="7">
    <location>
        <begin position="1"/>
        <end position="31"/>
    </location>
</feature>
<keyword evidence="2 6" id="KW-0863">Zinc-finger</keyword>
<feature type="compositionally biased region" description="Polar residues" evidence="7">
    <location>
        <begin position="544"/>
        <end position="556"/>
    </location>
</feature>
<name>A0A4U7L1R5_9BASI</name>
<feature type="compositionally biased region" description="Polar residues" evidence="7">
    <location>
        <begin position="10"/>
        <end position="28"/>
    </location>
</feature>
<dbReference type="RefSeq" id="XP_029741713.1">
    <property type="nucleotide sequence ID" value="XM_029882112.1"/>
</dbReference>
<feature type="region of interest" description="Disordered" evidence="7">
    <location>
        <begin position="113"/>
        <end position="155"/>
    </location>
</feature>
<evidence type="ECO:0000256" key="6">
    <source>
        <dbReference type="PROSITE-ProRule" id="PRU00094"/>
    </source>
</evidence>
<keyword evidence="5" id="KW-0804">Transcription</keyword>
<sequence>MRGIAEPTRPRSNSSPNRNTPPTATRRSSLAVAVSSEVDRLLESLYHVQDVNRRLGLSSGGPASPSIVCSPMAAELLHNKILDELDNMALFSQSRAESVAHHLGVRTYVAPSRAGQIPDSSQETTQWSSSLPPPTLSSGQTGHLVWPPHESPERSYPSIRRLTLEEQPHRSLEQRRQSVAIDREFRDARGDLHAGGNGVYAPPMVHADPSLGTSSRAISFEQSHPAPHRQHRSLHFDHGPTELSRFEAKSRMSYDHAMHPSASFGSSSALQPMHLTESRHQQQMDLLDRRRLAGKGMKRVRKRKNEHHQECLGCHAKETPEWRKGPMGPRTLCNACGLLYAKLTKRKQQEAEAAARESGKSAAEIVREREESPGAKQASLEALRAELNLANGMRNRPTSSSATMGSAGMLNTPLPAFGYGQSTQFVEGVHSDDAPGHPWPARQPEDFPPFAHQASARRTIMMSPHRSNSLGHVGSFDQLTGRSSASAAASSVETYTRPVATRPYTGGASPAPRPLPLGQGRQRSQTLQSPTAPSFYGPGHDRSLSPSPNTSQTYGSSARGVQRRPHPYS</sequence>
<dbReference type="InterPro" id="IPR013088">
    <property type="entry name" value="Znf_NHR/GATA"/>
</dbReference>
<evidence type="ECO:0000256" key="5">
    <source>
        <dbReference type="ARBA" id="ARBA00023163"/>
    </source>
</evidence>
<accession>A0A4U7L1R5</accession>
<protein>
    <recommendedName>
        <fullName evidence="8">GATA-type domain-containing protein</fullName>
    </recommendedName>
</protein>
<dbReference type="SMART" id="SM00401">
    <property type="entry name" value="ZnF_GATA"/>
    <property type="match status" value="1"/>
</dbReference>
<feature type="compositionally biased region" description="Basic and acidic residues" evidence="7">
    <location>
        <begin position="351"/>
        <end position="373"/>
    </location>
</feature>
<dbReference type="PANTHER" id="PTHR47172">
    <property type="entry name" value="OS01G0976800 PROTEIN"/>
    <property type="match status" value="1"/>
</dbReference>
<feature type="compositionally biased region" description="Polar residues" evidence="7">
    <location>
        <begin position="118"/>
        <end position="127"/>
    </location>
</feature>
<feature type="domain" description="GATA-type" evidence="8">
    <location>
        <begin position="305"/>
        <end position="340"/>
    </location>
</feature>
<reference evidence="9 10" key="1">
    <citation type="submission" date="2019-05" db="EMBL/GenBank/DDBJ databases">
        <title>Sporisorium graminicola CBS 10092 draft sequencing and annotation.</title>
        <authorList>
            <person name="Solano-Gonzalez S."/>
            <person name="Caddick M.X."/>
            <person name="Darby A."/>
        </authorList>
    </citation>
    <scope>NUCLEOTIDE SEQUENCE [LARGE SCALE GENOMIC DNA]</scope>
    <source>
        <strain evidence="9 10">CBS 10092</strain>
    </source>
</reference>
<evidence type="ECO:0000313" key="9">
    <source>
        <dbReference type="EMBL" id="TKY89728.1"/>
    </source>
</evidence>
<feature type="region of interest" description="Disordered" evidence="7">
    <location>
        <begin position="488"/>
        <end position="569"/>
    </location>
</feature>
<evidence type="ECO:0000256" key="7">
    <source>
        <dbReference type="SAM" id="MobiDB-lite"/>
    </source>
</evidence>
<keyword evidence="4" id="KW-0805">Transcription regulation</keyword>
<keyword evidence="1" id="KW-0479">Metal-binding</keyword>
<keyword evidence="10" id="KW-1185">Reference proteome</keyword>
<dbReference type="EMBL" id="SRRM01000004">
    <property type="protein sequence ID" value="TKY89728.1"/>
    <property type="molecule type" value="Genomic_DNA"/>
</dbReference>
<dbReference type="GeneID" id="40724408"/>
<dbReference type="KEGG" id="sgra:EX895_001513"/>
<dbReference type="GO" id="GO:0006355">
    <property type="term" value="P:regulation of DNA-templated transcription"/>
    <property type="evidence" value="ECO:0007669"/>
    <property type="project" value="InterPro"/>
</dbReference>
<dbReference type="PROSITE" id="PS50114">
    <property type="entry name" value="GATA_ZN_FINGER_2"/>
    <property type="match status" value="1"/>
</dbReference>
<gene>
    <name evidence="9" type="ORF">EX895_001513</name>
</gene>
<dbReference type="GO" id="GO:0043565">
    <property type="term" value="F:sequence-specific DNA binding"/>
    <property type="evidence" value="ECO:0007669"/>
    <property type="project" value="InterPro"/>
</dbReference>
<proteinExistence type="predicted"/>
<feature type="compositionally biased region" description="Polar residues" evidence="7">
    <location>
        <begin position="521"/>
        <end position="532"/>
    </location>
</feature>
<evidence type="ECO:0000256" key="2">
    <source>
        <dbReference type="ARBA" id="ARBA00022771"/>
    </source>
</evidence>
<dbReference type="Proteomes" id="UP000306050">
    <property type="component" value="Chromosome SGRAM_11"/>
</dbReference>
<feature type="region of interest" description="Disordered" evidence="7">
    <location>
        <begin position="351"/>
        <end position="377"/>
    </location>
</feature>
<evidence type="ECO:0000256" key="4">
    <source>
        <dbReference type="ARBA" id="ARBA00023015"/>
    </source>
</evidence>
<dbReference type="CDD" id="cd00202">
    <property type="entry name" value="ZnF_GATA"/>
    <property type="match status" value="1"/>
</dbReference>
<organism evidence="9 10">
    <name type="scientific">Sporisorium graminicola</name>
    <dbReference type="NCBI Taxonomy" id="280036"/>
    <lineage>
        <taxon>Eukaryota</taxon>
        <taxon>Fungi</taxon>
        <taxon>Dikarya</taxon>
        <taxon>Basidiomycota</taxon>
        <taxon>Ustilaginomycotina</taxon>
        <taxon>Ustilaginomycetes</taxon>
        <taxon>Ustilaginales</taxon>
        <taxon>Ustilaginaceae</taxon>
        <taxon>Sporisorium</taxon>
    </lineage>
</organism>
<dbReference type="PANTHER" id="PTHR47172:SF24">
    <property type="entry name" value="GATA ZINC FINGER DOMAIN-CONTAINING PROTEIN 14-RELATED"/>
    <property type="match status" value="1"/>
</dbReference>
<keyword evidence="3" id="KW-0862">Zinc</keyword>
<comment type="caution">
    <text evidence="9">The sequence shown here is derived from an EMBL/GenBank/DDBJ whole genome shotgun (WGS) entry which is preliminary data.</text>
</comment>
<dbReference type="InterPro" id="IPR000679">
    <property type="entry name" value="Znf_GATA"/>
</dbReference>
<evidence type="ECO:0000256" key="1">
    <source>
        <dbReference type="ARBA" id="ARBA00022723"/>
    </source>
</evidence>
<evidence type="ECO:0000256" key="3">
    <source>
        <dbReference type="ARBA" id="ARBA00022833"/>
    </source>
</evidence>
<dbReference type="AlphaFoldDB" id="A0A4U7L1R5"/>
<dbReference type="Pfam" id="PF00320">
    <property type="entry name" value="GATA"/>
    <property type="match status" value="1"/>
</dbReference>
<dbReference type="GO" id="GO:0008270">
    <property type="term" value="F:zinc ion binding"/>
    <property type="evidence" value="ECO:0007669"/>
    <property type="project" value="UniProtKB-KW"/>
</dbReference>
<dbReference type="Gene3D" id="3.30.50.10">
    <property type="entry name" value="Erythroid Transcription Factor GATA-1, subunit A"/>
    <property type="match status" value="1"/>
</dbReference>
<evidence type="ECO:0000313" key="10">
    <source>
        <dbReference type="Proteomes" id="UP000306050"/>
    </source>
</evidence>
<dbReference type="OrthoDB" id="2162994at2759"/>
<dbReference type="SUPFAM" id="SSF57716">
    <property type="entry name" value="Glucocorticoid receptor-like (DNA-binding domain)"/>
    <property type="match status" value="1"/>
</dbReference>